<dbReference type="PANTHER" id="PTHR48182">
    <property type="entry name" value="PROTEIN SERAC1"/>
    <property type="match status" value="1"/>
</dbReference>
<proteinExistence type="predicted"/>
<gene>
    <name evidence="7" type="ORF">OBBRIDRAFT_224237</name>
</gene>
<evidence type="ECO:0000313" key="8">
    <source>
        <dbReference type="Proteomes" id="UP000250043"/>
    </source>
</evidence>
<organism evidence="7 8">
    <name type="scientific">Obba rivulosa</name>
    <dbReference type="NCBI Taxonomy" id="1052685"/>
    <lineage>
        <taxon>Eukaryota</taxon>
        <taxon>Fungi</taxon>
        <taxon>Dikarya</taxon>
        <taxon>Basidiomycota</taxon>
        <taxon>Agaricomycotina</taxon>
        <taxon>Agaricomycetes</taxon>
        <taxon>Polyporales</taxon>
        <taxon>Gelatoporiaceae</taxon>
        <taxon>Obba</taxon>
    </lineage>
</organism>
<keyword evidence="8" id="KW-1185">Reference proteome</keyword>
<evidence type="ECO:0000256" key="3">
    <source>
        <dbReference type="ARBA" id="ARBA00004370"/>
    </source>
</evidence>
<dbReference type="OrthoDB" id="3246270at2759"/>
<evidence type="ECO:0000256" key="1">
    <source>
        <dbReference type="ARBA" id="ARBA00004173"/>
    </source>
</evidence>
<sequence length="509" mass="56396">MSLVVAVHSTTLLLMSRNTARISNIDPEATMAELADFFRAKGLLISPGQAHISLATGPDGLKMTTVSFRDEGSLKRALALPPQERQFRRRCVRLDDTFEGFTALSDGDKFDIIAIHDLNGHAFDTWQDHSSSFMWLRDSLPGSFPDARILLYGYSADILSSTLTGRLSALSDVFLENLRRERDFEMGSKPLIIMAHSLGGLVIKQALLSSNKRADARYSDIFTSIRGIMFFGTPHHKGGDTSTTILVCDVLQAFNIDGLVDAIREWDVKPLFLFNVTDEFLRVVNELRISIHTFVEEGRTKIGRWPIERNIQLVKEESATLGAAHERKVLVQANHADLCKFKDPTCPAYVAVCQGIHDLTAEIPSIATKRDVTNRPILCPTPASAPVLLSLESTPFIANDELHHTRGKIEELSDPGESNPIEYLSTGTAYLTALMSMSGLSSADDDRQDVDTILKTLTQYHVRMEFAARAANMYKRSLGQLALLCTSFANRIAQDSSRAPPHLPCLYVC</sequence>
<dbReference type="EMBL" id="KV722526">
    <property type="protein sequence ID" value="OCH86490.1"/>
    <property type="molecule type" value="Genomic_DNA"/>
</dbReference>
<dbReference type="Proteomes" id="UP000250043">
    <property type="component" value="Unassembled WGS sequence"/>
</dbReference>
<dbReference type="InterPro" id="IPR029058">
    <property type="entry name" value="AB_hydrolase_fold"/>
</dbReference>
<dbReference type="SUPFAM" id="SSF53474">
    <property type="entry name" value="alpha/beta-Hydrolases"/>
    <property type="match status" value="1"/>
</dbReference>
<accession>A0A8E2AW50</accession>
<reference evidence="7 8" key="1">
    <citation type="submission" date="2016-07" db="EMBL/GenBank/DDBJ databases">
        <title>Draft genome of the white-rot fungus Obba rivulosa 3A-2.</title>
        <authorList>
            <consortium name="DOE Joint Genome Institute"/>
            <person name="Miettinen O."/>
            <person name="Riley R."/>
            <person name="Acob R."/>
            <person name="Barry K."/>
            <person name="Cullen D."/>
            <person name="De Vries R."/>
            <person name="Hainaut M."/>
            <person name="Hatakka A."/>
            <person name="Henrissat B."/>
            <person name="Hilden K."/>
            <person name="Kuo R."/>
            <person name="Labutti K."/>
            <person name="Lipzen A."/>
            <person name="Makela M.R."/>
            <person name="Sandor L."/>
            <person name="Spatafora J.W."/>
            <person name="Grigoriev I.V."/>
            <person name="Hibbett D.S."/>
        </authorList>
    </citation>
    <scope>NUCLEOTIDE SEQUENCE [LARGE SCALE GENOMIC DNA]</scope>
    <source>
        <strain evidence="7 8">3A-2</strain>
    </source>
</reference>
<dbReference type="GO" id="GO:0005783">
    <property type="term" value="C:endoplasmic reticulum"/>
    <property type="evidence" value="ECO:0007669"/>
    <property type="project" value="UniProtKB-SubCell"/>
</dbReference>
<keyword evidence="4" id="KW-0256">Endoplasmic reticulum</keyword>
<dbReference type="GO" id="GO:0016020">
    <property type="term" value="C:membrane"/>
    <property type="evidence" value="ECO:0007669"/>
    <property type="project" value="UniProtKB-SubCell"/>
</dbReference>
<comment type="subcellular location">
    <subcellularLocation>
        <location evidence="2">Endoplasmic reticulum</location>
    </subcellularLocation>
    <subcellularLocation>
        <location evidence="3">Membrane</location>
    </subcellularLocation>
    <subcellularLocation>
        <location evidence="1">Mitochondrion</location>
    </subcellularLocation>
</comment>
<keyword evidence="6" id="KW-0472">Membrane</keyword>
<name>A0A8E2AW50_9APHY</name>
<evidence type="ECO:0000256" key="2">
    <source>
        <dbReference type="ARBA" id="ARBA00004240"/>
    </source>
</evidence>
<dbReference type="PANTHER" id="PTHR48182:SF2">
    <property type="entry name" value="PROTEIN SERAC1"/>
    <property type="match status" value="1"/>
</dbReference>
<evidence type="ECO:0000256" key="4">
    <source>
        <dbReference type="ARBA" id="ARBA00022824"/>
    </source>
</evidence>
<dbReference type="AlphaFoldDB" id="A0A8E2AW50"/>
<keyword evidence="5" id="KW-0496">Mitochondrion</keyword>
<dbReference type="Gene3D" id="3.40.50.1820">
    <property type="entry name" value="alpha/beta hydrolase"/>
    <property type="match status" value="1"/>
</dbReference>
<evidence type="ECO:0000256" key="6">
    <source>
        <dbReference type="ARBA" id="ARBA00023136"/>
    </source>
</evidence>
<protein>
    <submittedName>
        <fullName evidence="7">Uncharacterized protein</fullName>
    </submittedName>
</protein>
<dbReference type="GO" id="GO:0005739">
    <property type="term" value="C:mitochondrion"/>
    <property type="evidence" value="ECO:0007669"/>
    <property type="project" value="UniProtKB-SubCell"/>
</dbReference>
<dbReference type="InterPro" id="IPR052374">
    <property type="entry name" value="SERAC1"/>
</dbReference>
<evidence type="ECO:0000313" key="7">
    <source>
        <dbReference type="EMBL" id="OCH86490.1"/>
    </source>
</evidence>
<evidence type="ECO:0000256" key="5">
    <source>
        <dbReference type="ARBA" id="ARBA00023128"/>
    </source>
</evidence>